<dbReference type="HAMAP" id="MF_01265">
    <property type="entry name" value="NadX"/>
    <property type="match status" value="1"/>
</dbReference>
<keyword evidence="3" id="KW-0521">NADP</keyword>
<keyword evidence="2" id="KW-0662">Pyridine nucleotide biosynthesis</keyword>
<dbReference type="NCBIfam" id="TIGR03855">
    <property type="entry name" value="NAD_NadX"/>
    <property type="match status" value="1"/>
</dbReference>
<keyword evidence="4 8" id="KW-0560">Oxidoreductase</keyword>
<dbReference type="NCBIfam" id="NF009829">
    <property type="entry name" value="PRK13303.1-4"/>
    <property type="match status" value="1"/>
</dbReference>
<name>A0A0W8FJC5_9ZZZZ</name>
<keyword evidence="5" id="KW-0520">NAD</keyword>
<dbReference type="Pfam" id="PF03447">
    <property type="entry name" value="NAD_binding_3"/>
    <property type="match status" value="1"/>
</dbReference>
<dbReference type="Pfam" id="PF01958">
    <property type="entry name" value="Asp_DH_C"/>
    <property type="match status" value="1"/>
</dbReference>
<evidence type="ECO:0000256" key="2">
    <source>
        <dbReference type="ARBA" id="ARBA00022642"/>
    </source>
</evidence>
<comment type="caution">
    <text evidence="8">The sequence shown here is derived from an EMBL/GenBank/DDBJ whole genome shotgun (WGS) entry which is preliminary data.</text>
</comment>
<proteinExistence type="inferred from homology"/>
<dbReference type="GO" id="GO:0050661">
    <property type="term" value="F:NADP binding"/>
    <property type="evidence" value="ECO:0007669"/>
    <property type="project" value="InterPro"/>
</dbReference>
<dbReference type="PIRSF" id="PIRSF005227">
    <property type="entry name" value="Asp_dh_NAD_syn"/>
    <property type="match status" value="1"/>
</dbReference>
<dbReference type="SUPFAM" id="SSF51735">
    <property type="entry name" value="NAD(P)-binding Rossmann-fold domains"/>
    <property type="match status" value="1"/>
</dbReference>
<evidence type="ECO:0000259" key="6">
    <source>
        <dbReference type="Pfam" id="PF01958"/>
    </source>
</evidence>
<dbReference type="GO" id="GO:0009435">
    <property type="term" value="P:NAD+ biosynthetic process"/>
    <property type="evidence" value="ECO:0007669"/>
    <property type="project" value="InterPro"/>
</dbReference>
<dbReference type="InterPro" id="IPR011182">
    <property type="entry name" value="L-Asp_DH"/>
</dbReference>
<dbReference type="PANTHER" id="PTHR31873">
    <property type="entry name" value="L-ASPARTATE DEHYDROGENASE-RELATED"/>
    <property type="match status" value="1"/>
</dbReference>
<comment type="similarity">
    <text evidence="1">Belongs to the L-aspartate dehydrogenase family.</text>
</comment>
<dbReference type="PANTHER" id="PTHR31873:SF6">
    <property type="entry name" value="ASPARTATE DEHYDROGENASE DOMAIN-CONTAINING PROTEIN"/>
    <property type="match status" value="1"/>
</dbReference>
<protein>
    <submittedName>
        <fullName evidence="8">L-aspartate dehydrogenase</fullName>
        <ecNumber evidence="8">1.4.1.21</ecNumber>
    </submittedName>
</protein>
<evidence type="ECO:0000256" key="5">
    <source>
        <dbReference type="ARBA" id="ARBA00023027"/>
    </source>
</evidence>
<dbReference type="EMBL" id="LNQE01001123">
    <property type="protein sequence ID" value="KUG20951.1"/>
    <property type="molecule type" value="Genomic_DNA"/>
</dbReference>
<evidence type="ECO:0000256" key="3">
    <source>
        <dbReference type="ARBA" id="ARBA00022857"/>
    </source>
</evidence>
<dbReference type="EC" id="1.4.1.21" evidence="8"/>
<organism evidence="8">
    <name type="scientific">hydrocarbon metagenome</name>
    <dbReference type="NCBI Taxonomy" id="938273"/>
    <lineage>
        <taxon>unclassified sequences</taxon>
        <taxon>metagenomes</taxon>
        <taxon>ecological metagenomes</taxon>
    </lineage>
</organism>
<evidence type="ECO:0000256" key="4">
    <source>
        <dbReference type="ARBA" id="ARBA00023002"/>
    </source>
</evidence>
<evidence type="ECO:0000259" key="7">
    <source>
        <dbReference type="Pfam" id="PF03447"/>
    </source>
</evidence>
<reference evidence="8" key="1">
    <citation type="journal article" date="2015" name="Proc. Natl. Acad. Sci. U.S.A.">
        <title>Networks of energetic and metabolic interactions define dynamics in microbial communities.</title>
        <authorList>
            <person name="Embree M."/>
            <person name="Liu J.K."/>
            <person name="Al-Bassam M.M."/>
            <person name="Zengler K."/>
        </authorList>
    </citation>
    <scope>NUCLEOTIDE SEQUENCE</scope>
</reference>
<dbReference type="InterPro" id="IPR036291">
    <property type="entry name" value="NAD(P)-bd_dom_sf"/>
</dbReference>
<dbReference type="Gene3D" id="3.40.50.720">
    <property type="entry name" value="NAD(P)-binding Rossmann-like Domain"/>
    <property type="match status" value="1"/>
</dbReference>
<dbReference type="SUPFAM" id="SSF55347">
    <property type="entry name" value="Glyceraldehyde-3-phosphate dehydrogenase-like, C-terminal domain"/>
    <property type="match status" value="1"/>
</dbReference>
<accession>A0A0W8FJC5</accession>
<feature type="domain" description="Aspartate dehydrogenase" evidence="6">
    <location>
        <begin position="155"/>
        <end position="237"/>
    </location>
</feature>
<dbReference type="InterPro" id="IPR020626">
    <property type="entry name" value="Asp_DH_prok"/>
</dbReference>
<dbReference type="InterPro" id="IPR022487">
    <property type="entry name" value="Asp_DH_arc"/>
</dbReference>
<sequence>MIKIGLLGCGNVGQIIAKHAEGIEIVALFDMIAGHAQELTAFCRAEPYTDFDAFIAQDFDLVVEAASVGAVRSYGEAILEAGKDLVLLSGGALADEDFREELVETARRNNRKIYIPSGAIIGLDNLKIGRISPFKTLLLRTTKHPSALGISGAGRTEIFKGQARECIKQYPKNINVAVALGLAAGREADVELWVDPDVERNIHEVYAEGEFGDIYIRIRNVPSPDNPATSYMAALSILTLLRNLDNPLVVGT</sequence>
<feature type="domain" description="Aspartate/homoserine dehydrogenase NAD-binding" evidence="7">
    <location>
        <begin position="8"/>
        <end position="116"/>
    </location>
</feature>
<gene>
    <name evidence="8" type="ORF">ASZ90_009295</name>
</gene>
<evidence type="ECO:0000256" key="1">
    <source>
        <dbReference type="ARBA" id="ARBA00008331"/>
    </source>
</evidence>
<evidence type="ECO:0000313" key="8">
    <source>
        <dbReference type="EMBL" id="KUG20951.1"/>
    </source>
</evidence>
<dbReference type="InterPro" id="IPR002811">
    <property type="entry name" value="Asp_DH"/>
</dbReference>
<dbReference type="InterPro" id="IPR005106">
    <property type="entry name" value="Asp/hSer_DH_NAD-bd"/>
</dbReference>
<dbReference type="AlphaFoldDB" id="A0A0W8FJC5"/>
<dbReference type="GO" id="GO:0033735">
    <property type="term" value="F:aspartate dehydrogenase [NAD(P)+] activity"/>
    <property type="evidence" value="ECO:0007669"/>
    <property type="project" value="UniProtKB-EC"/>
</dbReference>
<dbReference type="Gene3D" id="3.30.360.10">
    <property type="entry name" value="Dihydrodipicolinate Reductase, domain 2"/>
    <property type="match status" value="1"/>
</dbReference>